<dbReference type="GO" id="GO:0055129">
    <property type="term" value="P:L-proline biosynthetic process"/>
    <property type="evidence" value="ECO:0007669"/>
    <property type="project" value="UniProtKB-UniRule"/>
</dbReference>
<protein>
    <recommendedName>
        <fullName evidence="8">Glutamate 5-kinase</fullName>
        <ecNumber evidence="8">2.7.2.11</ecNumber>
    </recommendedName>
    <alternativeName>
        <fullName evidence="8">Gamma-glutamyl kinase</fullName>
        <shortName evidence="8">GK</shortName>
    </alternativeName>
</protein>
<evidence type="ECO:0000313" key="10">
    <source>
        <dbReference type="EMBL" id="MBB4660118.1"/>
    </source>
</evidence>
<dbReference type="HAMAP" id="MF_00456">
    <property type="entry name" value="ProB"/>
    <property type="match status" value="1"/>
</dbReference>
<dbReference type="Gene3D" id="2.30.130.10">
    <property type="entry name" value="PUA domain"/>
    <property type="match status" value="1"/>
</dbReference>
<gene>
    <name evidence="8" type="primary">proB</name>
    <name evidence="10" type="ORF">GGQ59_002662</name>
</gene>
<dbReference type="SMART" id="SM00359">
    <property type="entry name" value="PUA"/>
    <property type="match status" value="1"/>
</dbReference>
<dbReference type="InterPro" id="IPR002478">
    <property type="entry name" value="PUA"/>
</dbReference>
<dbReference type="Pfam" id="PF01472">
    <property type="entry name" value="PUA"/>
    <property type="match status" value="1"/>
</dbReference>
<evidence type="ECO:0000256" key="3">
    <source>
        <dbReference type="ARBA" id="ARBA00022650"/>
    </source>
</evidence>
<feature type="binding site" evidence="8">
    <location>
        <position position="51"/>
    </location>
    <ligand>
        <name>substrate</name>
    </ligand>
</feature>
<evidence type="ECO:0000256" key="6">
    <source>
        <dbReference type="ARBA" id="ARBA00022777"/>
    </source>
</evidence>
<dbReference type="InterPro" id="IPR001048">
    <property type="entry name" value="Asp/Glu/Uridylate_kinase"/>
</dbReference>
<comment type="pathway">
    <text evidence="8">Amino-acid biosynthesis; L-proline biosynthesis; L-glutamate 5-semialdehyde from L-glutamate: step 1/2.</text>
</comment>
<dbReference type="InterPro" id="IPR001057">
    <property type="entry name" value="Glu/AcGlu_kinase"/>
</dbReference>
<dbReference type="CDD" id="cd21157">
    <property type="entry name" value="PUA_G5K"/>
    <property type="match status" value="1"/>
</dbReference>
<keyword evidence="2 8" id="KW-0028">Amino-acid biosynthesis</keyword>
<dbReference type="PIRSF" id="PIRSF000729">
    <property type="entry name" value="GK"/>
    <property type="match status" value="1"/>
</dbReference>
<dbReference type="GO" id="GO:0005829">
    <property type="term" value="C:cytosol"/>
    <property type="evidence" value="ECO:0007669"/>
    <property type="project" value="TreeGrafter"/>
</dbReference>
<dbReference type="PROSITE" id="PS00902">
    <property type="entry name" value="GLUTAMATE_5_KINASE"/>
    <property type="match status" value="1"/>
</dbReference>
<dbReference type="InterPro" id="IPR005715">
    <property type="entry name" value="Glu_5kinase/COase_Synthase"/>
</dbReference>
<comment type="subcellular location">
    <subcellularLocation>
        <location evidence="8">Cytoplasm</location>
    </subcellularLocation>
</comment>
<dbReference type="PROSITE" id="PS50890">
    <property type="entry name" value="PUA"/>
    <property type="match status" value="1"/>
</dbReference>
<evidence type="ECO:0000256" key="4">
    <source>
        <dbReference type="ARBA" id="ARBA00022679"/>
    </source>
</evidence>
<feature type="binding site" evidence="8">
    <location>
        <position position="138"/>
    </location>
    <ligand>
        <name>substrate</name>
    </ligand>
</feature>
<sequence length="385" mass="41205">MNDQKRIVVKIGSGLLVGEESLAVRYAFLHGMMADIAALRAEGYEVVLTSSGAAAIGLGTLGLTPKDAGLADKQAAAACGQPLIMNAYKQVALEFGIDIAQILLTSEDMENRRRFLNTKNTLDRLLAKGMLPIINENDTITTEEIRVGDNDRLAAKVAQMIQAQHFVMLTGVEGLYDRDPDEPGAQFVEEVEDVSIYLEATTGKSTLGSGGMLTKMQAANMAQNAGVTAYIASGILDSPVSSVLKNERRHTRCIAQGDASSSWRVWLADRLTMAGSLVVSNEAAAQLGTGQRGIRADDIVAVQGEYAKGDVLHIYDEKGEECARGLTNYASNETVLLARRAGEAVESVLGYHSNADVIAARNLVPIEDRHLPREAPDDDVTSIAS</sequence>
<feature type="domain" description="PUA" evidence="9">
    <location>
        <begin position="275"/>
        <end position="358"/>
    </location>
</feature>
<feature type="binding site" evidence="8">
    <location>
        <begin position="209"/>
        <end position="215"/>
    </location>
    <ligand>
        <name>ATP</name>
        <dbReference type="ChEBI" id="CHEBI:30616"/>
    </ligand>
</feature>
<evidence type="ECO:0000256" key="8">
    <source>
        <dbReference type="HAMAP-Rule" id="MF_00456"/>
    </source>
</evidence>
<dbReference type="RefSeq" id="WP_183819379.1">
    <property type="nucleotide sequence ID" value="NZ_JACHOB010000006.1"/>
</dbReference>
<dbReference type="GO" id="GO:0003723">
    <property type="term" value="F:RNA binding"/>
    <property type="evidence" value="ECO:0007669"/>
    <property type="project" value="InterPro"/>
</dbReference>
<evidence type="ECO:0000256" key="5">
    <source>
        <dbReference type="ARBA" id="ARBA00022741"/>
    </source>
</evidence>
<evidence type="ECO:0000259" key="9">
    <source>
        <dbReference type="SMART" id="SM00359"/>
    </source>
</evidence>
<evidence type="ECO:0000256" key="7">
    <source>
        <dbReference type="ARBA" id="ARBA00022840"/>
    </source>
</evidence>
<dbReference type="NCBIfam" id="TIGR01027">
    <property type="entry name" value="proB"/>
    <property type="match status" value="1"/>
</dbReference>
<evidence type="ECO:0000256" key="1">
    <source>
        <dbReference type="ARBA" id="ARBA00022490"/>
    </source>
</evidence>
<feature type="binding site" evidence="8">
    <location>
        <position position="10"/>
    </location>
    <ligand>
        <name>ATP</name>
        <dbReference type="ChEBI" id="CHEBI:30616"/>
    </ligand>
</feature>
<dbReference type="InterPro" id="IPR011529">
    <property type="entry name" value="Glu_5kinase"/>
</dbReference>
<dbReference type="SUPFAM" id="SSF53633">
    <property type="entry name" value="Carbamate kinase-like"/>
    <property type="match status" value="1"/>
</dbReference>
<proteinExistence type="inferred from homology"/>
<comment type="caution">
    <text evidence="8">Lacks conserved residue(s) required for the propagation of feature annotation.</text>
</comment>
<dbReference type="Proteomes" id="UP000563524">
    <property type="component" value="Unassembled WGS sequence"/>
</dbReference>
<dbReference type="InterPro" id="IPR019797">
    <property type="entry name" value="Glutamate_5-kinase_CS"/>
</dbReference>
<dbReference type="FunFam" id="3.40.1160.10:FF:000006">
    <property type="entry name" value="Glutamate 5-kinase"/>
    <property type="match status" value="1"/>
</dbReference>
<accession>A0A840I7N4</accession>
<feature type="binding site" evidence="8">
    <location>
        <position position="150"/>
    </location>
    <ligand>
        <name>substrate</name>
    </ligand>
</feature>
<dbReference type="PANTHER" id="PTHR43654">
    <property type="entry name" value="GLUTAMATE 5-KINASE"/>
    <property type="match status" value="1"/>
</dbReference>
<dbReference type="EC" id="2.7.2.11" evidence="8"/>
<dbReference type="PRINTS" id="PR00474">
    <property type="entry name" value="GLU5KINASE"/>
</dbReference>
<dbReference type="CDD" id="cd04242">
    <property type="entry name" value="AAK_G5K_ProB"/>
    <property type="match status" value="1"/>
</dbReference>
<reference evidence="10 11" key="1">
    <citation type="submission" date="2020-08" db="EMBL/GenBank/DDBJ databases">
        <title>Genomic Encyclopedia of Type Strains, Phase IV (KMG-IV): sequencing the most valuable type-strain genomes for metagenomic binning, comparative biology and taxonomic classification.</title>
        <authorList>
            <person name="Goeker M."/>
        </authorList>
    </citation>
    <scope>NUCLEOTIDE SEQUENCE [LARGE SCALE GENOMIC DNA]</scope>
    <source>
        <strain evidence="10 11">DSM 102850</strain>
    </source>
</reference>
<dbReference type="Gene3D" id="3.40.1160.10">
    <property type="entry name" value="Acetylglutamate kinase-like"/>
    <property type="match status" value="2"/>
</dbReference>
<keyword evidence="11" id="KW-1185">Reference proteome</keyword>
<organism evidence="10 11">
    <name type="scientific">Parvularcula dongshanensis</name>
    <dbReference type="NCBI Taxonomy" id="1173995"/>
    <lineage>
        <taxon>Bacteria</taxon>
        <taxon>Pseudomonadati</taxon>
        <taxon>Pseudomonadota</taxon>
        <taxon>Alphaproteobacteria</taxon>
        <taxon>Parvularculales</taxon>
        <taxon>Parvularculaceae</taxon>
        <taxon>Parvularcula</taxon>
    </lineage>
</organism>
<keyword evidence="1 8" id="KW-0963">Cytoplasm</keyword>
<dbReference type="GO" id="GO:0005524">
    <property type="term" value="F:ATP binding"/>
    <property type="evidence" value="ECO:0007669"/>
    <property type="project" value="UniProtKB-KW"/>
</dbReference>
<dbReference type="GO" id="GO:0004349">
    <property type="term" value="F:glutamate 5-kinase activity"/>
    <property type="evidence" value="ECO:0007669"/>
    <property type="project" value="UniProtKB-UniRule"/>
</dbReference>
<keyword evidence="5 8" id="KW-0547">Nucleotide-binding</keyword>
<dbReference type="InterPro" id="IPR036393">
    <property type="entry name" value="AceGlu_kinase-like_sf"/>
</dbReference>
<keyword evidence="6 8" id="KW-0418">Kinase</keyword>
<keyword evidence="7 8" id="KW-0067">ATP-binding</keyword>
<evidence type="ECO:0000256" key="2">
    <source>
        <dbReference type="ARBA" id="ARBA00022605"/>
    </source>
</evidence>
<comment type="catalytic activity">
    <reaction evidence="8">
        <text>L-glutamate + ATP = L-glutamyl 5-phosphate + ADP</text>
        <dbReference type="Rhea" id="RHEA:14877"/>
        <dbReference type="ChEBI" id="CHEBI:29985"/>
        <dbReference type="ChEBI" id="CHEBI:30616"/>
        <dbReference type="ChEBI" id="CHEBI:58274"/>
        <dbReference type="ChEBI" id="CHEBI:456216"/>
        <dbReference type="EC" id="2.7.2.11"/>
    </reaction>
</comment>
<comment type="caution">
    <text evidence="10">The sequence shown here is derived from an EMBL/GenBank/DDBJ whole genome shotgun (WGS) entry which is preliminary data.</text>
</comment>
<dbReference type="EMBL" id="JACHOB010000006">
    <property type="protein sequence ID" value="MBB4660118.1"/>
    <property type="molecule type" value="Genomic_DNA"/>
</dbReference>
<dbReference type="UniPathway" id="UPA00098">
    <property type="reaction ID" value="UER00359"/>
</dbReference>
<dbReference type="Pfam" id="PF00696">
    <property type="entry name" value="AA_kinase"/>
    <property type="match status" value="1"/>
</dbReference>
<name>A0A840I7N4_9PROT</name>
<dbReference type="InterPro" id="IPR036974">
    <property type="entry name" value="PUA_sf"/>
</dbReference>
<dbReference type="SUPFAM" id="SSF88697">
    <property type="entry name" value="PUA domain-like"/>
    <property type="match status" value="1"/>
</dbReference>
<keyword evidence="3 8" id="KW-0641">Proline biosynthesis</keyword>
<dbReference type="PANTHER" id="PTHR43654:SF1">
    <property type="entry name" value="ISOPENTENYL PHOSPHATE KINASE"/>
    <property type="match status" value="1"/>
</dbReference>
<evidence type="ECO:0000313" key="11">
    <source>
        <dbReference type="Proteomes" id="UP000563524"/>
    </source>
</evidence>
<dbReference type="InterPro" id="IPR015947">
    <property type="entry name" value="PUA-like_sf"/>
</dbReference>
<keyword evidence="4 8" id="KW-0808">Transferase</keyword>
<comment type="function">
    <text evidence="8">Catalyzes the transfer of a phosphate group to glutamate to form L-glutamate 5-phosphate.</text>
</comment>
<dbReference type="AlphaFoldDB" id="A0A840I7N4"/>
<comment type="similarity">
    <text evidence="8">Belongs to the glutamate 5-kinase family.</text>
</comment>
<dbReference type="InterPro" id="IPR041739">
    <property type="entry name" value="G5K_ProB"/>
</dbReference>